<name>A0A0R3KUY9_9BRAD</name>
<dbReference type="InterPro" id="IPR010093">
    <property type="entry name" value="SinI_DNA-bd"/>
</dbReference>
<dbReference type="NCBIfam" id="TIGR01764">
    <property type="entry name" value="excise"/>
    <property type="match status" value="1"/>
</dbReference>
<dbReference type="Proteomes" id="UP000051913">
    <property type="component" value="Unassembled WGS sequence"/>
</dbReference>
<sequence length="74" mass="8237">MSEIVNEPQRLVTVREACRYGGFSHTKCYQLLNAGQIDAYKRGGRTLIDLDTVDAYKRAALRRIEPKAAAGGRP</sequence>
<comment type="caution">
    <text evidence="2">The sequence shown here is derived from an EMBL/GenBank/DDBJ whole genome shotgun (WGS) entry which is preliminary data.</text>
</comment>
<evidence type="ECO:0000259" key="1">
    <source>
        <dbReference type="Pfam" id="PF12728"/>
    </source>
</evidence>
<reference evidence="2 3" key="1">
    <citation type="submission" date="2014-03" db="EMBL/GenBank/DDBJ databases">
        <title>Bradyrhizobium valentinum sp. nov., isolated from effective nodules of Lupinus mariae-josephae, a lupine endemic of basic-lime soils in Eastern Spain.</title>
        <authorList>
            <person name="Duran D."/>
            <person name="Rey L."/>
            <person name="Navarro A."/>
            <person name="Busquets A."/>
            <person name="Imperial J."/>
            <person name="Ruiz-Argueso T."/>
        </authorList>
    </citation>
    <scope>NUCLEOTIDE SEQUENCE [LARGE SCALE GENOMIC DNA]</scope>
    <source>
        <strain evidence="2 3">LmjM3</strain>
    </source>
</reference>
<evidence type="ECO:0000313" key="2">
    <source>
        <dbReference type="EMBL" id="KRQ99235.1"/>
    </source>
</evidence>
<dbReference type="GO" id="GO:0003677">
    <property type="term" value="F:DNA binding"/>
    <property type="evidence" value="ECO:0007669"/>
    <property type="project" value="InterPro"/>
</dbReference>
<keyword evidence="3" id="KW-1185">Reference proteome</keyword>
<dbReference type="EMBL" id="LLXX01000173">
    <property type="protein sequence ID" value="KRQ99235.1"/>
    <property type="molecule type" value="Genomic_DNA"/>
</dbReference>
<dbReference type="InterPro" id="IPR041657">
    <property type="entry name" value="HTH_17"/>
</dbReference>
<evidence type="ECO:0000313" key="3">
    <source>
        <dbReference type="Proteomes" id="UP000051913"/>
    </source>
</evidence>
<protein>
    <recommendedName>
        <fullName evidence="1">Helix-turn-helix domain-containing protein</fullName>
    </recommendedName>
</protein>
<dbReference type="Pfam" id="PF12728">
    <property type="entry name" value="HTH_17"/>
    <property type="match status" value="1"/>
</dbReference>
<proteinExistence type="predicted"/>
<feature type="domain" description="Helix-turn-helix" evidence="1">
    <location>
        <begin position="11"/>
        <end position="58"/>
    </location>
</feature>
<gene>
    <name evidence="2" type="ORF">CP49_11595</name>
</gene>
<dbReference type="RefSeq" id="WP_057853887.1">
    <property type="nucleotide sequence ID" value="NZ_LLXX01000173.1"/>
</dbReference>
<accession>A0A0R3KUY9</accession>
<dbReference type="AlphaFoldDB" id="A0A0R3KUY9"/>
<organism evidence="2 3">
    <name type="scientific">Bradyrhizobium valentinum</name>
    <dbReference type="NCBI Taxonomy" id="1518501"/>
    <lineage>
        <taxon>Bacteria</taxon>
        <taxon>Pseudomonadati</taxon>
        <taxon>Pseudomonadota</taxon>
        <taxon>Alphaproteobacteria</taxon>
        <taxon>Hyphomicrobiales</taxon>
        <taxon>Nitrobacteraceae</taxon>
        <taxon>Bradyrhizobium</taxon>
    </lineage>
</organism>